<evidence type="ECO:0000313" key="2">
    <source>
        <dbReference type="Proteomes" id="UP001489902"/>
    </source>
</evidence>
<protein>
    <submittedName>
        <fullName evidence="1">Uncharacterized protein</fullName>
    </submittedName>
</protein>
<evidence type="ECO:0000313" key="1">
    <source>
        <dbReference type="EMBL" id="WZH40722.1"/>
    </source>
</evidence>
<accession>A0ABZ2WJ70</accession>
<dbReference type="Proteomes" id="UP001489902">
    <property type="component" value="Chromosome 1"/>
</dbReference>
<name>A0ABZ2WJ70_9HYPO</name>
<reference evidence="1 2" key="1">
    <citation type="submission" date="2024-04" db="EMBL/GenBank/DDBJ databases">
        <title>Complete genome sequence of Fusarium acuminatum.</title>
        <authorList>
            <person name="Lan B."/>
        </authorList>
    </citation>
    <scope>NUCLEOTIDE SEQUENCE [LARGE SCALE GENOMIC DNA]</scope>
    <source>
        <strain evidence="1">1A</strain>
    </source>
</reference>
<dbReference type="EMBL" id="CP151260">
    <property type="protein sequence ID" value="WZH40722.1"/>
    <property type="molecule type" value="Genomic_DNA"/>
</dbReference>
<proteinExistence type="predicted"/>
<gene>
    <name evidence="1" type="ORF">QYS62_001660</name>
</gene>
<sequence>MLDKGQKIMIGSRSSLPLHIDLQQPKDELHAQKVKSLDESSPRDLRELVRLQSIAISELEKSTRLLGESVAMLQNYMQEDQHNPGTSTRPEAIHDGLTSADTIQPSPAASMGFELHGNACKNASTGHICNLENITVGKDSQQTIILEGGGSIRARNITTGRGSVQLIGQLSDVTLQKIAQSWNGNIGNK</sequence>
<organism evidence="1 2">
    <name type="scientific">Fusarium acuminatum</name>
    <dbReference type="NCBI Taxonomy" id="5515"/>
    <lineage>
        <taxon>Eukaryota</taxon>
        <taxon>Fungi</taxon>
        <taxon>Dikarya</taxon>
        <taxon>Ascomycota</taxon>
        <taxon>Pezizomycotina</taxon>
        <taxon>Sordariomycetes</taxon>
        <taxon>Hypocreomycetidae</taxon>
        <taxon>Hypocreales</taxon>
        <taxon>Nectriaceae</taxon>
        <taxon>Fusarium</taxon>
        <taxon>Fusarium tricinctum species complex</taxon>
    </lineage>
</organism>
<keyword evidence="2" id="KW-1185">Reference proteome</keyword>